<dbReference type="Proteomes" id="UP000186922">
    <property type="component" value="Unassembled WGS sequence"/>
</dbReference>
<protein>
    <submittedName>
        <fullName evidence="2">Uncharacterized protein</fullName>
    </submittedName>
</protein>
<evidence type="ECO:0000313" key="2">
    <source>
        <dbReference type="EMBL" id="GAU93466.1"/>
    </source>
</evidence>
<accession>A0A1D1UUW0</accession>
<organism evidence="2 3">
    <name type="scientific">Ramazzottius varieornatus</name>
    <name type="common">Water bear</name>
    <name type="synonym">Tardigrade</name>
    <dbReference type="NCBI Taxonomy" id="947166"/>
    <lineage>
        <taxon>Eukaryota</taxon>
        <taxon>Metazoa</taxon>
        <taxon>Ecdysozoa</taxon>
        <taxon>Tardigrada</taxon>
        <taxon>Eutardigrada</taxon>
        <taxon>Parachela</taxon>
        <taxon>Hypsibioidea</taxon>
        <taxon>Ramazzottiidae</taxon>
        <taxon>Ramazzottius</taxon>
    </lineage>
</organism>
<sequence length="151" mass="17621">MPRASNRWTVGGMNFSSRPVHVTRKTFPLSCWATRLTWKLEPSRQQEPRAGAKARETYPTSKPARKRTSTWSRLFRPLPETPWRKKAKRTCIQSSRIKSRLRLTTRSRTAVLVRKGASRKCFQFEFRRDMSTILSRPEGPSKDLSRARVLC</sequence>
<reference evidence="2 3" key="1">
    <citation type="journal article" date="2016" name="Nat. Commun.">
        <title>Extremotolerant tardigrade genome and improved radiotolerance of human cultured cells by tardigrade-unique protein.</title>
        <authorList>
            <person name="Hashimoto T."/>
            <person name="Horikawa D.D."/>
            <person name="Saito Y."/>
            <person name="Kuwahara H."/>
            <person name="Kozuka-Hata H."/>
            <person name="Shin-I T."/>
            <person name="Minakuchi Y."/>
            <person name="Ohishi K."/>
            <person name="Motoyama A."/>
            <person name="Aizu T."/>
            <person name="Enomoto A."/>
            <person name="Kondo K."/>
            <person name="Tanaka S."/>
            <person name="Hara Y."/>
            <person name="Koshikawa S."/>
            <person name="Sagara H."/>
            <person name="Miura T."/>
            <person name="Yokobori S."/>
            <person name="Miyagawa K."/>
            <person name="Suzuki Y."/>
            <person name="Kubo T."/>
            <person name="Oyama M."/>
            <person name="Kohara Y."/>
            <person name="Fujiyama A."/>
            <person name="Arakawa K."/>
            <person name="Katayama T."/>
            <person name="Toyoda A."/>
            <person name="Kunieda T."/>
        </authorList>
    </citation>
    <scope>NUCLEOTIDE SEQUENCE [LARGE SCALE GENOMIC DNA]</scope>
    <source>
        <strain evidence="2 3">YOKOZUNA-1</strain>
    </source>
</reference>
<feature type="region of interest" description="Disordered" evidence="1">
    <location>
        <begin position="42"/>
        <end position="71"/>
    </location>
</feature>
<dbReference type="AlphaFoldDB" id="A0A1D1UUW0"/>
<dbReference type="EMBL" id="BDGG01000002">
    <property type="protein sequence ID" value="GAU93466.1"/>
    <property type="molecule type" value="Genomic_DNA"/>
</dbReference>
<keyword evidence="3" id="KW-1185">Reference proteome</keyword>
<proteinExistence type="predicted"/>
<evidence type="ECO:0000313" key="3">
    <source>
        <dbReference type="Proteomes" id="UP000186922"/>
    </source>
</evidence>
<gene>
    <name evidence="2" type="primary">RvY_05401</name>
    <name evidence="2" type="synonym">RvY_05401.2</name>
    <name evidence="2" type="ORF">RvY_05401-2</name>
</gene>
<evidence type="ECO:0000256" key="1">
    <source>
        <dbReference type="SAM" id="MobiDB-lite"/>
    </source>
</evidence>
<name>A0A1D1UUW0_RAMVA</name>
<comment type="caution">
    <text evidence="2">The sequence shown here is derived from an EMBL/GenBank/DDBJ whole genome shotgun (WGS) entry which is preliminary data.</text>
</comment>